<organism evidence="1">
    <name type="scientific">Arundo donax</name>
    <name type="common">Giant reed</name>
    <name type="synonym">Donax arundinaceus</name>
    <dbReference type="NCBI Taxonomy" id="35708"/>
    <lineage>
        <taxon>Eukaryota</taxon>
        <taxon>Viridiplantae</taxon>
        <taxon>Streptophyta</taxon>
        <taxon>Embryophyta</taxon>
        <taxon>Tracheophyta</taxon>
        <taxon>Spermatophyta</taxon>
        <taxon>Magnoliopsida</taxon>
        <taxon>Liliopsida</taxon>
        <taxon>Poales</taxon>
        <taxon>Poaceae</taxon>
        <taxon>PACMAD clade</taxon>
        <taxon>Arundinoideae</taxon>
        <taxon>Arundineae</taxon>
        <taxon>Arundo</taxon>
    </lineage>
</organism>
<sequence length="48" mass="5817">MNSSSVAYSKLYGEFHDLGFLCFSFEFPDLMLDMDEEYYYLFNVPRFH</sequence>
<name>A0A0A8ZF37_ARUDO</name>
<accession>A0A0A8ZF37</accession>
<dbReference type="AlphaFoldDB" id="A0A0A8ZF37"/>
<reference evidence="1" key="2">
    <citation type="journal article" date="2015" name="Data Brief">
        <title>Shoot transcriptome of the giant reed, Arundo donax.</title>
        <authorList>
            <person name="Barrero R.A."/>
            <person name="Guerrero F.D."/>
            <person name="Moolhuijzen P."/>
            <person name="Goolsby J.A."/>
            <person name="Tidwell J."/>
            <person name="Bellgard S.E."/>
            <person name="Bellgard M.I."/>
        </authorList>
    </citation>
    <scope>NUCLEOTIDE SEQUENCE</scope>
    <source>
        <tissue evidence="1">Shoot tissue taken approximately 20 cm above the soil surface</tissue>
    </source>
</reference>
<evidence type="ECO:0000313" key="1">
    <source>
        <dbReference type="EMBL" id="JAD35360.1"/>
    </source>
</evidence>
<reference evidence="1" key="1">
    <citation type="submission" date="2014-09" db="EMBL/GenBank/DDBJ databases">
        <authorList>
            <person name="Magalhaes I.L.F."/>
            <person name="Oliveira U."/>
            <person name="Santos F.R."/>
            <person name="Vidigal T.H.D.A."/>
            <person name="Brescovit A.D."/>
            <person name="Santos A.J."/>
        </authorList>
    </citation>
    <scope>NUCLEOTIDE SEQUENCE</scope>
    <source>
        <tissue evidence="1">Shoot tissue taken approximately 20 cm above the soil surface</tissue>
    </source>
</reference>
<proteinExistence type="predicted"/>
<dbReference type="EMBL" id="GBRH01262535">
    <property type="protein sequence ID" value="JAD35360.1"/>
    <property type="molecule type" value="Transcribed_RNA"/>
</dbReference>
<protein>
    <submittedName>
        <fullName evidence="1">Uncharacterized protein</fullName>
    </submittedName>
</protein>